<protein>
    <submittedName>
        <fullName evidence="2">Uncharacterized protein</fullName>
    </submittedName>
</protein>
<evidence type="ECO:0000256" key="1">
    <source>
        <dbReference type="SAM" id="MobiDB-lite"/>
    </source>
</evidence>
<name>A0A6L2MHG7_TANCI</name>
<evidence type="ECO:0000313" key="2">
    <source>
        <dbReference type="EMBL" id="GEU73393.1"/>
    </source>
</evidence>
<reference evidence="2" key="1">
    <citation type="journal article" date="2019" name="Sci. Rep.">
        <title>Draft genome of Tanacetum cinerariifolium, the natural source of mosquito coil.</title>
        <authorList>
            <person name="Yamashiro T."/>
            <person name="Shiraishi A."/>
            <person name="Satake H."/>
            <person name="Nakayama K."/>
        </authorList>
    </citation>
    <scope>NUCLEOTIDE SEQUENCE</scope>
</reference>
<accession>A0A6L2MHG7</accession>
<feature type="compositionally biased region" description="Polar residues" evidence="1">
    <location>
        <begin position="282"/>
        <end position="301"/>
    </location>
</feature>
<dbReference type="EMBL" id="BKCJ010006680">
    <property type="protein sequence ID" value="GEU73393.1"/>
    <property type="molecule type" value="Genomic_DNA"/>
</dbReference>
<feature type="compositionally biased region" description="Low complexity" evidence="1">
    <location>
        <begin position="63"/>
        <end position="73"/>
    </location>
</feature>
<sequence>MVSNDLAIMAGDKEVTVDSKESLKPEWFVINPRSVAAWIKDRMCKTKGGSSRPHVKRKLSLESSTSRATRAKTSSLKDDVPYLTVSDDDEGLPDVLEALHGLELLDLHDHCYARQDVVDNAVNRRSCERLHVIKKLRGEFDVMKDRERAREEECEELQAKCEAAMTEFKKNPHCRLSIEPFNFGVKGYFSRGQKGKLVSSAILYGRCRAYEQLADMKEPFDLSKVKSYHSSYNKDHNQAINDLAIATFSWLNEFVADLSAPIEALLLKKPSSLLRPTPSRTQVPLLSSQRATPSSYPVSNPMSPPADVYVVKPQSSYLQ</sequence>
<proteinExistence type="predicted"/>
<organism evidence="2">
    <name type="scientific">Tanacetum cinerariifolium</name>
    <name type="common">Dalmatian daisy</name>
    <name type="synonym">Chrysanthemum cinerariifolium</name>
    <dbReference type="NCBI Taxonomy" id="118510"/>
    <lineage>
        <taxon>Eukaryota</taxon>
        <taxon>Viridiplantae</taxon>
        <taxon>Streptophyta</taxon>
        <taxon>Embryophyta</taxon>
        <taxon>Tracheophyta</taxon>
        <taxon>Spermatophyta</taxon>
        <taxon>Magnoliopsida</taxon>
        <taxon>eudicotyledons</taxon>
        <taxon>Gunneridae</taxon>
        <taxon>Pentapetalae</taxon>
        <taxon>asterids</taxon>
        <taxon>campanulids</taxon>
        <taxon>Asterales</taxon>
        <taxon>Asteraceae</taxon>
        <taxon>Asteroideae</taxon>
        <taxon>Anthemideae</taxon>
        <taxon>Anthemidinae</taxon>
        <taxon>Tanacetum</taxon>
    </lineage>
</organism>
<feature type="region of interest" description="Disordered" evidence="1">
    <location>
        <begin position="278"/>
        <end position="307"/>
    </location>
</feature>
<gene>
    <name evidence="2" type="ORF">Tci_045371</name>
</gene>
<feature type="region of interest" description="Disordered" evidence="1">
    <location>
        <begin position="46"/>
        <end position="73"/>
    </location>
</feature>
<dbReference type="AlphaFoldDB" id="A0A6L2MHG7"/>
<comment type="caution">
    <text evidence="2">The sequence shown here is derived from an EMBL/GenBank/DDBJ whole genome shotgun (WGS) entry which is preliminary data.</text>
</comment>